<dbReference type="InterPro" id="IPR012677">
    <property type="entry name" value="Nucleotide-bd_a/b_plait_sf"/>
</dbReference>
<dbReference type="EC" id="2.1.1.229" evidence="5"/>
<evidence type="ECO:0000256" key="1">
    <source>
        <dbReference type="ARBA" id="ARBA00001954"/>
    </source>
</evidence>
<evidence type="ECO:0000256" key="16">
    <source>
        <dbReference type="ARBA" id="ARBA00034996"/>
    </source>
</evidence>
<evidence type="ECO:0000256" key="12">
    <source>
        <dbReference type="ARBA" id="ARBA00022884"/>
    </source>
</evidence>
<dbReference type="CDD" id="cd02440">
    <property type="entry name" value="AdoMet_MTases"/>
    <property type="match status" value="1"/>
</dbReference>
<dbReference type="PANTHER" id="PTHR13069">
    <property type="entry name" value="ALKYLATED DNA REPAIR PROTEIN ALKB HOMOLOG 8"/>
    <property type="match status" value="1"/>
</dbReference>
<keyword evidence="14" id="KW-0539">Nucleus</keyword>
<proteinExistence type="inferred from homology"/>
<dbReference type="PROSITE" id="PS50102">
    <property type="entry name" value="RRM"/>
    <property type="match status" value="1"/>
</dbReference>
<dbReference type="Gene3D" id="3.40.50.150">
    <property type="entry name" value="Vaccinia Virus protein VP39"/>
    <property type="match status" value="1"/>
</dbReference>
<dbReference type="InterPro" id="IPR000504">
    <property type="entry name" value="RRM_dom"/>
</dbReference>
<evidence type="ECO:0000256" key="4">
    <source>
        <dbReference type="ARBA" id="ARBA00007879"/>
    </source>
</evidence>
<evidence type="ECO:0000259" key="21">
    <source>
        <dbReference type="PROSITE" id="PS50102"/>
    </source>
</evidence>
<keyword evidence="13" id="KW-0408">Iron</keyword>
<comment type="subcellular location">
    <subcellularLocation>
        <location evidence="3">Cytoplasm</location>
    </subcellularLocation>
    <subcellularLocation>
        <location evidence="2">Nucleus</location>
    </subcellularLocation>
</comment>
<organism evidence="23 24">
    <name type="scientific">Diabrotica virgifera virgifera</name>
    <name type="common">western corn rootworm</name>
    <dbReference type="NCBI Taxonomy" id="50390"/>
    <lineage>
        <taxon>Eukaryota</taxon>
        <taxon>Metazoa</taxon>
        <taxon>Ecdysozoa</taxon>
        <taxon>Arthropoda</taxon>
        <taxon>Hexapoda</taxon>
        <taxon>Insecta</taxon>
        <taxon>Pterygota</taxon>
        <taxon>Neoptera</taxon>
        <taxon>Endopterygota</taxon>
        <taxon>Coleoptera</taxon>
        <taxon>Polyphaga</taxon>
        <taxon>Cucujiformia</taxon>
        <taxon>Chrysomeloidea</taxon>
        <taxon>Chrysomelidae</taxon>
        <taxon>Galerucinae</taxon>
        <taxon>Diabroticina</taxon>
        <taxon>Diabroticites</taxon>
        <taxon>Diabrotica</taxon>
    </lineage>
</organism>
<keyword evidence="8" id="KW-0808">Transferase</keyword>
<dbReference type="InterPro" id="IPR029063">
    <property type="entry name" value="SAM-dependent_MTases_sf"/>
</dbReference>
<dbReference type="SMART" id="SM00360">
    <property type="entry name" value="RRM"/>
    <property type="match status" value="1"/>
</dbReference>
<keyword evidence="12 20" id="KW-0694">RNA-binding</keyword>
<dbReference type="RefSeq" id="XP_028128629.2">
    <property type="nucleotide sequence ID" value="XM_028272828.2"/>
</dbReference>
<reference evidence="23" key="1">
    <citation type="submission" date="2025-05" db="UniProtKB">
        <authorList>
            <consortium name="EnsemblMetazoa"/>
        </authorList>
    </citation>
    <scope>IDENTIFICATION</scope>
</reference>
<protein>
    <recommendedName>
        <fullName evidence="5">tRNA (carboxymethyluridine(34)-5-O)-methyltransferase</fullName>
        <ecNumber evidence="5">2.1.1.229</ecNumber>
    </recommendedName>
    <alternativeName>
        <fullName evidence="18">Alkylated DNA repair protein alkB homolog 8</fullName>
    </alternativeName>
    <alternativeName>
        <fullName evidence="19">S-adenosyl-L-methionine-dependent tRNA methyltransferase ALKBH8</fullName>
    </alternativeName>
</protein>
<evidence type="ECO:0000256" key="19">
    <source>
        <dbReference type="ARBA" id="ARBA00049802"/>
    </source>
</evidence>
<evidence type="ECO:0000256" key="8">
    <source>
        <dbReference type="ARBA" id="ARBA00022679"/>
    </source>
</evidence>
<evidence type="ECO:0000256" key="6">
    <source>
        <dbReference type="ARBA" id="ARBA00022490"/>
    </source>
</evidence>
<keyword evidence="7" id="KW-0489">Methyltransferase</keyword>
<dbReference type="SUPFAM" id="SSF54928">
    <property type="entry name" value="RNA-binding domain, RBD"/>
    <property type="match status" value="1"/>
</dbReference>
<keyword evidence="11" id="KW-0862">Zinc</keyword>
<evidence type="ECO:0000256" key="3">
    <source>
        <dbReference type="ARBA" id="ARBA00004496"/>
    </source>
</evidence>
<keyword evidence="15" id="KW-0511">Multifunctional enzyme</keyword>
<dbReference type="InterPro" id="IPR035979">
    <property type="entry name" value="RBD_domain_sf"/>
</dbReference>
<evidence type="ECO:0000256" key="10">
    <source>
        <dbReference type="ARBA" id="ARBA00022723"/>
    </source>
</evidence>
<evidence type="ECO:0000256" key="15">
    <source>
        <dbReference type="ARBA" id="ARBA00023268"/>
    </source>
</evidence>
<feature type="domain" description="RRM" evidence="21">
    <location>
        <begin position="42"/>
        <end position="119"/>
    </location>
</feature>
<dbReference type="InterPro" id="IPR027450">
    <property type="entry name" value="AlkB-like"/>
</dbReference>
<evidence type="ECO:0000256" key="17">
    <source>
        <dbReference type="ARBA" id="ARBA00045506"/>
    </source>
</evidence>
<dbReference type="SUPFAM" id="SSF53335">
    <property type="entry name" value="S-adenosyl-L-methionine-dependent methyltransferases"/>
    <property type="match status" value="1"/>
</dbReference>
<comment type="similarity">
    <text evidence="4">Belongs to the alkB family.</text>
</comment>
<dbReference type="Gene3D" id="2.60.120.590">
    <property type="entry name" value="Alpha-ketoglutarate-dependent dioxygenase AlkB-like"/>
    <property type="match status" value="1"/>
</dbReference>
<evidence type="ECO:0000259" key="22">
    <source>
        <dbReference type="PROSITE" id="PS51471"/>
    </source>
</evidence>
<comment type="catalytic activity">
    <reaction evidence="16">
        <text>5-(carboxymethyl)uridine(34) in tRNA + S-adenosyl-L-methionine = 5-(2-methoxy-2-oxoethyl)uridine(34) in tRNA + S-adenosyl-L-homocysteine</text>
        <dbReference type="Rhea" id="RHEA:43208"/>
        <dbReference type="Rhea" id="RHEA-COMP:10407"/>
        <dbReference type="Rhea" id="RHEA-COMP:10408"/>
        <dbReference type="ChEBI" id="CHEBI:57856"/>
        <dbReference type="ChEBI" id="CHEBI:59789"/>
        <dbReference type="ChEBI" id="CHEBI:74851"/>
        <dbReference type="ChEBI" id="CHEBI:74882"/>
        <dbReference type="EC" id="2.1.1.229"/>
    </reaction>
</comment>
<evidence type="ECO:0000256" key="14">
    <source>
        <dbReference type="ARBA" id="ARBA00023242"/>
    </source>
</evidence>
<keyword evidence="9" id="KW-0949">S-adenosyl-L-methionine</keyword>
<dbReference type="CDD" id="cd12431">
    <property type="entry name" value="RRM_ALKBH8"/>
    <property type="match status" value="1"/>
</dbReference>
<feature type="domain" description="Fe2OG dioxygenase" evidence="22">
    <location>
        <begin position="213"/>
        <end position="317"/>
    </location>
</feature>
<dbReference type="InterPro" id="IPR005123">
    <property type="entry name" value="Oxoglu/Fe-dep_dioxygenase_dom"/>
</dbReference>
<dbReference type="EnsemblMetazoa" id="XM_028272828.2">
    <property type="protein sequence ID" value="XP_028128629.2"/>
    <property type="gene ID" value="LOC114324912"/>
</dbReference>
<dbReference type="PROSITE" id="PS51471">
    <property type="entry name" value="FE2OG_OXY"/>
    <property type="match status" value="1"/>
</dbReference>
<keyword evidence="10" id="KW-0479">Metal-binding</keyword>
<name>A0ABM5IAK5_DIAVI</name>
<dbReference type="Pfam" id="PF00076">
    <property type="entry name" value="RRM_1"/>
    <property type="match status" value="1"/>
</dbReference>
<evidence type="ECO:0000313" key="24">
    <source>
        <dbReference type="Proteomes" id="UP001652700"/>
    </source>
</evidence>
<evidence type="ECO:0000313" key="23">
    <source>
        <dbReference type="EnsemblMetazoa" id="XP_028128629.2"/>
    </source>
</evidence>
<dbReference type="InterPro" id="IPR013216">
    <property type="entry name" value="Methyltransf_11"/>
</dbReference>
<evidence type="ECO:0000256" key="18">
    <source>
        <dbReference type="ARBA" id="ARBA00049786"/>
    </source>
</evidence>
<evidence type="ECO:0000256" key="13">
    <source>
        <dbReference type="ARBA" id="ARBA00023004"/>
    </source>
</evidence>
<dbReference type="Proteomes" id="UP001652700">
    <property type="component" value="Unplaced"/>
</dbReference>
<sequence>MENSTEGLSSGRLKKIEKKLRKLQHVIQKEVGAQCSVDNATKILVLANAGLINGLTEEIVFEHFSKYGTITNILLVPGKSCCFLQYKEQDSAVNAYHNYNGILKIAQDSKPIYLLYCDALPNVELNRTWNDNIPGLVIIHDFISAEEERLLLQLNNFEAEDTGQMKHRQVKHFGYEFRYDINNVDKDKPLEDKIPEECNFWRRLENTEFKGFIPDQLTVNHYLPGQGIPHHIDTHSAFEDPIMSLSLGSSVIIEFKKDDAHVCVLLPRRSLAVMSKESRYEWTHGITPKKFDIVHTKNGFNSLERGTRVSFTFRKILQGPCTCKFRSKCDSKLPQVDIKNEVASQLEQEHVHKVYEKIADHFDDTRHKPWPNVVQFLDSFDVGSVLVDVGCGNGKYLGRNNNIFDIGCDMSSNLLEICRKRGFESFVTSCLTLPLKDAIADGVISIAVIHHLANEERRIRAIREIVRILKLGGRALIYVWAKDQCKDKEKTTYIKQDRKNRKENSRIVAKTENEEVAISDSVSLPVHVNRTQFKHEDLLVPWKLKKEKEESKTFLRFYHVFVENELEELCRNVKNVEIVKSYYDQGNWCVIIQKI</sequence>
<dbReference type="SUPFAM" id="SSF51197">
    <property type="entry name" value="Clavaminate synthase-like"/>
    <property type="match status" value="1"/>
</dbReference>
<dbReference type="InterPro" id="IPR037151">
    <property type="entry name" value="AlkB-like_sf"/>
</dbReference>
<comment type="function">
    <text evidence="17">Catalyzes the methylation of 5-carboxymethyl uridine to 5-methylcarboxymethyl uridine at the wobble position of the anticodon loop in tRNA via its methyltransferase domain. Catalyzes the last step in the formation of 5-methylcarboxymethyl uridine at the wobble position of the anticodon loop in target tRNA. Has a preference for tRNA(Arg) and tRNA(Glu), and does not bind tRNA(Lys). Binds tRNA and catalyzes the iron and alpha-ketoglutarate dependent hydroxylation of 5-methylcarboxymethyl uridine at the wobble position of the anticodon loop in tRNA via its dioxygenase domain, giving rise to 5-(S)-methoxycarbonylhydroxymethyluridine; has a preference for tRNA(Gly). Required for normal survival after DNA damage. May inhibit apoptosis and promote cell survival and angiogenesis.</text>
</comment>
<evidence type="ECO:0000256" key="20">
    <source>
        <dbReference type="PROSITE-ProRule" id="PRU00176"/>
    </source>
</evidence>
<dbReference type="PANTHER" id="PTHR13069:SF21">
    <property type="entry name" value="ALKYLATED DNA REPAIR PROTEIN ALKB HOMOLOG 8"/>
    <property type="match status" value="1"/>
</dbReference>
<dbReference type="Pfam" id="PF13532">
    <property type="entry name" value="2OG-FeII_Oxy_2"/>
    <property type="match status" value="1"/>
</dbReference>
<keyword evidence="24" id="KW-1185">Reference proteome</keyword>
<dbReference type="InterPro" id="IPR034256">
    <property type="entry name" value="ALKBH8_RRM"/>
</dbReference>
<dbReference type="GeneID" id="114324912"/>
<keyword evidence="6" id="KW-0963">Cytoplasm</keyword>
<evidence type="ECO:0000256" key="2">
    <source>
        <dbReference type="ARBA" id="ARBA00004123"/>
    </source>
</evidence>
<evidence type="ECO:0000256" key="9">
    <source>
        <dbReference type="ARBA" id="ARBA00022691"/>
    </source>
</evidence>
<evidence type="ECO:0000256" key="5">
    <source>
        <dbReference type="ARBA" id="ARBA00012808"/>
    </source>
</evidence>
<dbReference type="Gene3D" id="3.30.70.330">
    <property type="match status" value="1"/>
</dbReference>
<evidence type="ECO:0000256" key="11">
    <source>
        <dbReference type="ARBA" id="ARBA00022833"/>
    </source>
</evidence>
<dbReference type="InterPro" id="IPR051422">
    <property type="entry name" value="AlkB_tRNA_MeTrf/Diox"/>
</dbReference>
<comment type="cofactor">
    <cofactor evidence="1">
        <name>Fe(2+)</name>
        <dbReference type="ChEBI" id="CHEBI:29033"/>
    </cofactor>
</comment>
<accession>A0ABM5IAK5</accession>
<evidence type="ECO:0000256" key="7">
    <source>
        <dbReference type="ARBA" id="ARBA00022603"/>
    </source>
</evidence>
<dbReference type="Pfam" id="PF08241">
    <property type="entry name" value="Methyltransf_11"/>
    <property type="match status" value="1"/>
</dbReference>